<dbReference type="AlphaFoldDB" id="R7Q6C6"/>
<dbReference type="RefSeq" id="XP_005713201.1">
    <property type="nucleotide sequence ID" value="XM_005713144.1"/>
</dbReference>
<keyword evidence="3" id="KW-1185">Reference proteome</keyword>
<organism evidence="2 3">
    <name type="scientific">Chondrus crispus</name>
    <name type="common">Carrageen Irish moss</name>
    <name type="synonym">Polymorpha crispa</name>
    <dbReference type="NCBI Taxonomy" id="2769"/>
    <lineage>
        <taxon>Eukaryota</taxon>
        <taxon>Rhodophyta</taxon>
        <taxon>Florideophyceae</taxon>
        <taxon>Rhodymeniophycidae</taxon>
        <taxon>Gigartinales</taxon>
        <taxon>Gigartinaceae</taxon>
        <taxon>Chondrus</taxon>
    </lineage>
</organism>
<dbReference type="Proteomes" id="UP000012073">
    <property type="component" value="Unassembled WGS sequence"/>
</dbReference>
<dbReference type="EMBL" id="HG001644">
    <property type="protein sequence ID" value="CDF33398.1"/>
    <property type="molecule type" value="Genomic_DNA"/>
</dbReference>
<evidence type="ECO:0000313" key="3">
    <source>
        <dbReference type="Proteomes" id="UP000012073"/>
    </source>
</evidence>
<protein>
    <submittedName>
        <fullName evidence="2">Uncharacterized protein</fullName>
    </submittedName>
</protein>
<evidence type="ECO:0000313" key="2">
    <source>
        <dbReference type="EMBL" id="CDF33398.1"/>
    </source>
</evidence>
<dbReference type="KEGG" id="ccp:CHC_T00002172001"/>
<accession>R7Q6C6</accession>
<dbReference type="GeneID" id="17320918"/>
<proteinExistence type="predicted"/>
<reference evidence="3" key="1">
    <citation type="journal article" date="2013" name="Proc. Natl. Acad. Sci. U.S.A.">
        <title>Genome structure and metabolic features in the red seaweed Chondrus crispus shed light on evolution of the Archaeplastida.</title>
        <authorList>
            <person name="Collen J."/>
            <person name="Porcel B."/>
            <person name="Carre W."/>
            <person name="Ball S.G."/>
            <person name="Chaparro C."/>
            <person name="Tonon T."/>
            <person name="Barbeyron T."/>
            <person name="Michel G."/>
            <person name="Noel B."/>
            <person name="Valentin K."/>
            <person name="Elias M."/>
            <person name="Artiguenave F."/>
            <person name="Arun A."/>
            <person name="Aury J.M."/>
            <person name="Barbosa-Neto J.F."/>
            <person name="Bothwell J.H."/>
            <person name="Bouget F.Y."/>
            <person name="Brillet L."/>
            <person name="Cabello-Hurtado F."/>
            <person name="Capella-Gutierrez S."/>
            <person name="Charrier B."/>
            <person name="Cladiere L."/>
            <person name="Cock J.M."/>
            <person name="Coelho S.M."/>
            <person name="Colleoni C."/>
            <person name="Czjzek M."/>
            <person name="Da Silva C."/>
            <person name="Delage L."/>
            <person name="Denoeud F."/>
            <person name="Deschamps P."/>
            <person name="Dittami S.M."/>
            <person name="Gabaldon T."/>
            <person name="Gachon C.M."/>
            <person name="Groisillier A."/>
            <person name="Herve C."/>
            <person name="Jabbari K."/>
            <person name="Katinka M."/>
            <person name="Kloareg B."/>
            <person name="Kowalczyk N."/>
            <person name="Labadie K."/>
            <person name="Leblanc C."/>
            <person name="Lopez P.J."/>
            <person name="McLachlan D.H."/>
            <person name="Meslet-Cladiere L."/>
            <person name="Moustafa A."/>
            <person name="Nehr Z."/>
            <person name="Nyvall Collen P."/>
            <person name="Panaud O."/>
            <person name="Partensky F."/>
            <person name="Poulain J."/>
            <person name="Rensing S.A."/>
            <person name="Rousvoal S."/>
            <person name="Samson G."/>
            <person name="Symeonidi A."/>
            <person name="Weissenbach J."/>
            <person name="Zambounis A."/>
            <person name="Wincker P."/>
            <person name="Boyen C."/>
        </authorList>
    </citation>
    <scope>NUCLEOTIDE SEQUENCE [LARGE SCALE GENOMIC DNA]</scope>
    <source>
        <strain evidence="3">cv. Stackhouse</strain>
    </source>
</reference>
<evidence type="ECO:0000256" key="1">
    <source>
        <dbReference type="SAM" id="MobiDB-lite"/>
    </source>
</evidence>
<dbReference type="Gramene" id="CDF33398">
    <property type="protein sequence ID" value="CDF33398"/>
    <property type="gene ID" value="CHC_T00002172001"/>
</dbReference>
<sequence length="34" mass="3338">MRASSARKPARRGAMVGAGWDEFSSGGALGGGEG</sequence>
<gene>
    <name evidence="2" type="ORF">CHC_T00002172001</name>
</gene>
<feature type="region of interest" description="Disordered" evidence="1">
    <location>
        <begin position="1"/>
        <end position="34"/>
    </location>
</feature>
<name>R7Q6C6_CHOCR</name>